<name>A0AAE3G386_9GAMM</name>
<reference evidence="2" key="1">
    <citation type="submission" date="2022-03" db="EMBL/GenBank/DDBJ databases">
        <title>Genomic Encyclopedia of Type Strains, Phase III (KMG-III): the genomes of soil and plant-associated and newly described type strains.</title>
        <authorList>
            <person name="Whitman W."/>
        </authorList>
    </citation>
    <scope>NUCLEOTIDE SEQUENCE</scope>
    <source>
        <strain evidence="2">ANL 6-2</strain>
    </source>
</reference>
<dbReference type="AlphaFoldDB" id="A0AAE3G386"/>
<feature type="region of interest" description="Disordered" evidence="1">
    <location>
        <begin position="1"/>
        <end position="70"/>
    </location>
</feature>
<accession>A0AAE3G386</accession>
<dbReference type="Proteomes" id="UP001205843">
    <property type="component" value="Unassembled WGS sequence"/>
</dbReference>
<keyword evidence="3" id="KW-1185">Reference proteome</keyword>
<feature type="compositionally biased region" description="Basic and acidic residues" evidence="1">
    <location>
        <begin position="1"/>
        <end position="13"/>
    </location>
</feature>
<sequence>MAQDQDKIFRDTADVPPSLDDMDQEMPDFGPEPPPEFGPEVPSGPEYDSETPFGAEAGGEADGPDPDFNFSPDEILAMSIEGLPKPHLGLDTAITRADLETVLNVCRTKGASRGDECAVVDRLAEAIRPLSGKDKLTLRKVDELSGLNVFGPPPEPAAFASQAASAAAEAAPEARAEPGSPAANRLDGEEPVASPEEKGKEKQPPGPPSVIGALSMLASPVATAIRTLTRPARPFNLETAVGAKLNRLDGSRKALRANLQQIELGVDAKGNPLSDRAMRRLAGRLPVGLDRYGKEMQRLEKLNAPGAKLSEETRQRVLEQSKLGKSLADDMNRFASEQKHGPLRKQMEALQKAAAALAETLAKLFKTLMGGLRKGGSEPAPPTP</sequence>
<dbReference type="RefSeq" id="WP_253476071.1">
    <property type="nucleotide sequence ID" value="NZ_JALJXV010000003.1"/>
</dbReference>
<dbReference type="EMBL" id="JALJXV010000003">
    <property type="protein sequence ID" value="MCP1674234.1"/>
    <property type="molecule type" value="Genomic_DNA"/>
</dbReference>
<proteinExistence type="predicted"/>
<feature type="compositionally biased region" description="Low complexity" evidence="1">
    <location>
        <begin position="158"/>
        <end position="183"/>
    </location>
</feature>
<comment type="caution">
    <text evidence="2">The sequence shown here is derived from an EMBL/GenBank/DDBJ whole genome shotgun (WGS) entry which is preliminary data.</text>
</comment>
<evidence type="ECO:0000313" key="2">
    <source>
        <dbReference type="EMBL" id="MCP1674234.1"/>
    </source>
</evidence>
<protein>
    <submittedName>
        <fullName evidence="2">Uncharacterized protein</fullName>
    </submittedName>
</protein>
<evidence type="ECO:0000313" key="3">
    <source>
        <dbReference type="Proteomes" id="UP001205843"/>
    </source>
</evidence>
<feature type="region of interest" description="Disordered" evidence="1">
    <location>
        <begin position="158"/>
        <end position="213"/>
    </location>
</feature>
<organism evidence="2 3">
    <name type="scientific">Natronocella acetinitrilica</name>
    <dbReference type="NCBI Taxonomy" id="414046"/>
    <lineage>
        <taxon>Bacteria</taxon>
        <taxon>Pseudomonadati</taxon>
        <taxon>Pseudomonadota</taxon>
        <taxon>Gammaproteobacteria</taxon>
        <taxon>Chromatiales</taxon>
        <taxon>Ectothiorhodospiraceae</taxon>
        <taxon>Natronocella</taxon>
    </lineage>
</organism>
<gene>
    <name evidence="2" type="ORF">J2T57_001336</name>
</gene>
<evidence type="ECO:0000256" key="1">
    <source>
        <dbReference type="SAM" id="MobiDB-lite"/>
    </source>
</evidence>